<proteinExistence type="inferred from homology"/>
<dbReference type="GO" id="GO:0003955">
    <property type="term" value="F:NAD(P)H dehydrogenase (quinone) activity"/>
    <property type="evidence" value="ECO:0007669"/>
    <property type="project" value="TreeGrafter"/>
</dbReference>
<dbReference type="SUPFAM" id="SSF51905">
    <property type="entry name" value="FAD/NAD(P)-binding domain"/>
    <property type="match status" value="1"/>
</dbReference>
<evidence type="ECO:0000313" key="9">
    <source>
        <dbReference type="Proteomes" id="UP000249091"/>
    </source>
</evidence>
<evidence type="ECO:0000256" key="1">
    <source>
        <dbReference type="ARBA" id="ARBA00001974"/>
    </source>
</evidence>
<dbReference type="STRING" id="1219011.GCA_001895045_01745"/>
<dbReference type="KEGG" id="rcr:NCTC10994_01654"/>
<dbReference type="RefSeq" id="WP_072699757.1">
    <property type="nucleotide sequence ID" value="NZ_JAFBBL010000001.1"/>
</dbReference>
<dbReference type="PRINTS" id="PR00469">
    <property type="entry name" value="PNDRDTASEII"/>
</dbReference>
<dbReference type="EMBL" id="LS483468">
    <property type="protein sequence ID" value="SQI30497.1"/>
    <property type="molecule type" value="Genomic_DNA"/>
</dbReference>
<name>A0A2X4TST4_9NOCA</name>
<feature type="region of interest" description="Disordered" evidence="6">
    <location>
        <begin position="361"/>
        <end position="383"/>
    </location>
</feature>
<evidence type="ECO:0000256" key="5">
    <source>
        <dbReference type="ARBA" id="ARBA00023002"/>
    </source>
</evidence>
<comment type="similarity">
    <text evidence="2">Belongs to the NADH dehydrogenase family.</text>
</comment>
<evidence type="ECO:0000256" key="6">
    <source>
        <dbReference type="SAM" id="MobiDB-lite"/>
    </source>
</evidence>
<evidence type="ECO:0000256" key="2">
    <source>
        <dbReference type="ARBA" id="ARBA00005272"/>
    </source>
</evidence>
<accession>A0A2X4TST4</accession>
<dbReference type="Pfam" id="PF07992">
    <property type="entry name" value="Pyr_redox_2"/>
    <property type="match status" value="1"/>
</dbReference>
<evidence type="ECO:0000313" key="8">
    <source>
        <dbReference type="EMBL" id="SQI30497.1"/>
    </source>
</evidence>
<keyword evidence="5 8" id="KW-0560">Oxidoreductase</keyword>
<evidence type="ECO:0000256" key="4">
    <source>
        <dbReference type="ARBA" id="ARBA00022827"/>
    </source>
</evidence>
<reference evidence="8 9" key="1">
    <citation type="submission" date="2018-06" db="EMBL/GenBank/DDBJ databases">
        <authorList>
            <consortium name="Pathogen Informatics"/>
            <person name="Doyle S."/>
        </authorList>
    </citation>
    <scope>NUCLEOTIDE SEQUENCE [LARGE SCALE GENOMIC DNA]</scope>
    <source>
        <strain evidence="8 9">NCTC10994</strain>
    </source>
</reference>
<dbReference type="PRINTS" id="PR00368">
    <property type="entry name" value="FADPNR"/>
</dbReference>
<keyword evidence="9" id="KW-1185">Reference proteome</keyword>
<gene>
    <name evidence="8" type="primary">yjlD</name>
    <name evidence="8" type="ORF">NCTC10994_01654</name>
</gene>
<keyword evidence="3" id="KW-0285">Flavoprotein</keyword>
<dbReference type="AlphaFoldDB" id="A0A2X4TST4"/>
<dbReference type="EC" id="1.6.99.-" evidence="8"/>
<evidence type="ECO:0000259" key="7">
    <source>
        <dbReference type="Pfam" id="PF07992"/>
    </source>
</evidence>
<keyword evidence="4" id="KW-0274">FAD</keyword>
<feature type="compositionally biased region" description="Low complexity" evidence="6">
    <location>
        <begin position="369"/>
        <end position="383"/>
    </location>
</feature>
<protein>
    <submittedName>
        <fullName evidence="8">Oxidoreductase</fullName>
        <ecNumber evidence="8">1.6.99.-</ecNumber>
    </submittedName>
</protein>
<dbReference type="Proteomes" id="UP000249091">
    <property type="component" value="Chromosome 1"/>
</dbReference>
<organism evidence="8 9">
    <name type="scientific">Rhodococcus coprophilus</name>
    <dbReference type="NCBI Taxonomy" id="38310"/>
    <lineage>
        <taxon>Bacteria</taxon>
        <taxon>Bacillati</taxon>
        <taxon>Actinomycetota</taxon>
        <taxon>Actinomycetes</taxon>
        <taxon>Mycobacteriales</taxon>
        <taxon>Nocardiaceae</taxon>
        <taxon>Rhodococcus</taxon>
    </lineage>
</organism>
<sequence>MTTQFDVVVVGAGYAGLMAANRLARHPEVAVTVVNPRPVFVERTRLHQVAAGSGSATHELADLLHPRARLRVGTAERIGSNAVSLTDGTVLGCDAVVYAVGSGPATGAVPGLDRAFSVSDLESASALNAALAELPAHAPVVVVGGGFTGIESIAELASEHRGPTYTLVGDPGAGFPDGTREYVNRTLDRFGVDVRRGVHVARLTEGGVLLDDGTAIPAALVVWTGGFSVPDLARRSDLPVDESGRLRVGATLQSADGTTVVGVGDAVTVAGQDHIRMSCQAAMPLGAHGADTVWNILQGRRPEPLSMRFVAQCLSLGRGRGALQPTTREDVPNAFALRGRIAAPVKESILRATITAMRRQARGRDLRRSAAPSASLRLARSNR</sequence>
<feature type="domain" description="FAD/NAD(P)-binding" evidence="7">
    <location>
        <begin position="5"/>
        <end position="283"/>
    </location>
</feature>
<evidence type="ECO:0000256" key="3">
    <source>
        <dbReference type="ARBA" id="ARBA00022630"/>
    </source>
</evidence>
<dbReference type="InterPro" id="IPR051169">
    <property type="entry name" value="NADH-Q_oxidoreductase"/>
</dbReference>
<dbReference type="GO" id="GO:0019646">
    <property type="term" value="P:aerobic electron transport chain"/>
    <property type="evidence" value="ECO:0007669"/>
    <property type="project" value="TreeGrafter"/>
</dbReference>
<dbReference type="PANTHER" id="PTHR42913">
    <property type="entry name" value="APOPTOSIS-INDUCING FACTOR 1"/>
    <property type="match status" value="1"/>
</dbReference>
<dbReference type="PANTHER" id="PTHR42913:SF3">
    <property type="entry name" value="64 KDA MITOCHONDRIAL NADH DEHYDROGENASE (EUROFUNG)"/>
    <property type="match status" value="1"/>
</dbReference>
<dbReference type="Gene3D" id="3.50.50.100">
    <property type="match status" value="1"/>
</dbReference>
<dbReference type="InterPro" id="IPR023753">
    <property type="entry name" value="FAD/NAD-binding_dom"/>
</dbReference>
<comment type="cofactor">
    <cofactor evidence="1">
        <name>FAD</name>
        <dbReference type="ChEBI" id="CHEBI:57692"/>
    </cofactor>
</comment>
<dbReference type="InterPro" id="IPR036188">
    <property type="entry name" value="FAD/NAD-bd_sf"/>
</dbReference>